<dbReference type="InterPro" id="IPR036056">
    <property type="entry name" value="Fibrinogen-like_C"/>
</dbReference>
<dbReference type="Ensembl" id="ENSCCRT00000083451.2">
    <property type="protein sequence ID" value="ENSCCRP00000076939.2"/>
    <property type="gene ID" value="ENSCCRG00000024171.2"/>
</dbReference>
<dbReference type="SUPFAM" id="SSF49265">
    <property type="entry name" value="Fibronectin type III"/>
    <property type="match status" value="7"/>
</dbReference>
<keyword evidence="5" id="KW-0245">EGF-like domain</keyword>
<dbReference type="SMART" id="SM00186">
    <property type="entry name" value="FBG"/>
    <property type="match status" value="1"/>
</dbReference>
<dbReference type="PROSITE" id="PS50853">
    <property type="entry name" value="FN3"/>
    <property type="match status" value="8"/>
</dbReference>
<dbReference type="PROSITE" id="PS00022">
    <property type="entry name" value="EGF_1"/>
    <property type="match status" value="5"/>
</dbReference>
<dbReference type="Gene3D" id="2.10.25.10">
    <property type="entry name" value="Laminin"/>
    <property type="match status" value="13"/>
</dbReference>
<proteinExistence type="inferred from homology"/>
<dbReference type="SUPFAM" id="SSF56496">
    <property type="entry name" value="Fibrinogen C-terminal domain-like"/>
    <property type="match status" value="1"/>
</dbReference>
<keyword evidence="3" id="KW-0964">Secreted</keyword>
<dbReference type="PANTHER" id="PTHR46708">
    <property type="entry name" value="TENASCIN"/>
    <property type="match status" value="1"/>
</dbReference>
<dbReference type="PROSITE" id="PS51406">
    <property type="entry name" value="FIBRINOGEN_C_2"/>
    <property type="match status" value="1"/>
</dbReference>
<keyword evidence="6 11" id="KW-0732">Signal</keyword>
<dbReference type="FunFam" id="3.90.215.10:FF:000001">
    <property type="entry name" value="Tenascin isoform 1"/>
    <property type="match status" value="1"/>
</dbReference>
<evidence type="ECO:0000256" key="3">
    <source>
        <dbReference type="ARBA" id="ARBA00022525"/>
    </source>
</evidence>
<evidence type="ECO:0000256" key="8">
    <source>
        <dbReference type="ARBA" id="ARBA00023157"/>
    </source>
</evidence>
<reference evidence="14" key="2">
    <citation type="submission" date="2025-09" db="UniProtKB">
        <authorList>
            <consortium name="Ensembl"/>
        </authorList>
    </citation>
    <scope>IDENTIFICATION</scope>
</reference>
<sequence>MGSGGLTFSCLVLATLMTLNHAGLVKKMIRHRREALTIPGIHNVTLPTSSQPVVFNHVYNIKVPGSSLCSVDLDSPASSDLEQKDAPSGSEVTDHTLDSSNQIVFTHRINIPKQACGCTEGLPDLKELLNRLEMLEGELSTLREQCATETTCCSAQATGTRTKPYCSGHGNYSSDTCGCICEPGWKGPNCTVPDCPRDCSDQGRCVNGKCKCFDGFMGEDCSMETCPVDCGENGRCVNGVCVCNEGFSGDDCTETDCLNNCLGRGRCIDSECVCDEPWTGFDCSELICPHDCYDRGRCDNGTCYCDKGFTGEDCGAIACPNDCSERGFCNDGRCVCIAGYSGEDCSSLTCPNDCNQRGRCFNGVCICETGYFGEDCGKLSCPNNCNSRGRCIDGHCECDVGYQGHDCSEFSCPNNCNNRGRCINGQCVCEEGFGGEDCSIKTCPSDCYGRGQCVDGKCVCFADFTGEDCIELSCPSNCLNRGRCVAGQCVCDEGFTGEDCGQRKCPNDCLGRGRCVEGQCVCQEGFEGLDCSVPTCPENCNNRGRCVNGKCVCDKGFVGDACGERSCPNDCNGAGQCVDGRCVCDEGHIGEDCSEVSPPEDLTITDVTTEKVNLTWKNEMLVTEYLVTYVPTSPGGLQLDFRVPGDRTSATVSELEPGIEYLINVYAVLNNKKSVPVSARVATYLPQPEGLKFKSISDTSVEVLWDQLNFPFDGWELIFRNTKEENGKIVNNVTPSQTNFEQPGLGPGQEYEVTLSVIKNNTRGPGTNSTVVTRIDSPRQIDVGDVTDRSAVISWSRPLAEVDGFRVSYGPSTDPSVHRDVDLPATDTQYSLEDLKPDTEYRLSLSSKRGDVTSEPIFESITTGLDAPTDLKAVDQTDSSITLEWKNSRSSIDGYRIKYGPIAGGAHGEDMFPRRAGDTTRATVTGMKPGTEYGIGVTAVQNERESEPATTNALTDLDAPRDLEVRDSTETTLELVWKRPRAKFSTYRLAFVSADGRREEVELPVTATTYTLSGLTPGMRYTLTLVAEHGRRRSSPATVTASTGPPGDLNVTDVSRNSLRLSWSAPEGAFDSFIIELNSTSNKSKDSVIEVSGEARQVHVDGLNPDTLYEIALYGMKEGEKSQPEQRPQIGSLSVSDVSWDSFNVSWTIEDGSAFDSFVIEVANAAGPERQNLSVSGDAHSLWLSGLSPDTSYIITLYGVHQGSILGSIYTQAATGTHAYLDIPAEKEVHFSRSYEITGLRPTTDYIAYLTGVVKGRRTDSVSAFASTEPKPKLGPIVVSETRPNSLTLSWSTLSGHLDGFAARVTDREQLYDVVELRLSGAERNVTVTGLMDSTVYDIVFYGLSRGRQTPAVSFNTSTGLGALRDLRFSDITDTTAVVSWTVPRSQPDSHRITYIPVQGGTPMILTVDGSQSQVPLTNLIPGEAYQVSVVAVKGLEESEPVSETFTTALDTPRSLIAVNVTDTKALLLWQPAMATVDGYVITYSADTVPPISEQVSGNTVDFEMSSLAPATQYTVNVYAIRNREKSAPVTTDFTTDVDAPRDLVASNIQTDSAVLTWTPPRAAITGYILTFEASDGDVRELNLEPSVTSHSLSDLSSSTEHTVRLQAIAEDKRSTQISSVFTTAGMRYRNAKDCSEALLNGETSSGLYTIYISGDEKQPVQVYCDMSTDGGGWMVFLRRQSGKVDFYRNWRNYSAGFGDTNDEFWLGLSNLHKITSAGQYELRVDLRDGQESVFAVYDKFYIADPRSRYKIQIGAYSGTAGDSLSYHQNRPFSTYDNDNDIAVTNCALSYKGAFWYKNCHRVNLMGKYGDSSHSKGINWFHWKGHEHSIPFAEMKIRPVNFRNLEGRRKRS</sequence>
<feature type="domain" description="Fibronectin type-III" evidence="12">
    <location>
        <begin position="1363"/>
        <end position="1455"/>
    </location>
</feature>
<dbReference type="Pfam" id="PF00147">
    <property type="entry name" value="Fibrinogen_C"/>
    <property type="match status" value="1"/>
</dbReference>
<feature type="domain" description="Fibronectin type-III" evidence="12">
    <location>
        <begin position="689"/>
        <end position="776"/>
    </location>
</feature>
<dbReference type="NCBIfam" id="NF040941">
    <property type="entry name" value="GGGWT_bact"/>
    <property type="match status" value="1"/>
</dbReference>
<feature type="domain" description="Fibronectin type-III" evidence="12">
    <location>
        <begin position="1129"/>
        <end position="1222"/>
    </location>
</feature>
<evidence type="ECO:0000256" key="7">
    <source>
        <dbReference type="ARBA" id="ARBA00022737"/>
    </source>
</evidence>
<comment type="subcellular location">
    <subcellularLocation>
        <location evidence="1">Secreted</location>
        <location evidence="1">Extracellular space</location>
        <location evidence="1">Extracellular matrix</location>
    </subcellularLocation>
</comment>
<keyword evidence="8" id="KW-1015">Disulfide bond</keyword>
<dbReference type="InterPro" id="IPR003961">
    <property type="entry name" value="FN3_dom"/>
</dbReference>
<dbReference type="Gene3D" id="3.90.215.10">
    <property type="entry name" value="Gamma Fibrinogen, chain A, domain 1"/>
    <property type="match status" value="1"/>
</dbReference>
<dbReference type="PROSITE" id="PS01186">
    <property type="entry name" value="EGF_2"/>
    <property type="match status" value="5"/>
</dbReference>
<evidence type="ECO:0000256" key="4">
    <source>
        <dbReference type="ARBA" id="ARBA00022530"/>
    </source>
</evidence>
<dbReference type="InterPro" id="IPR050991">
    <property type="entry name" value="ECM_Regulatory_Proteins"/>
</dbReference>
<dbReference type="PANTHER" id="PTHR46708:SF1">
    <property type="entry name" value="TENASCIN"/>
    <property type="match status" value="1"/>
</dbReference>
<dbReference type="CDD" id="cd00087">
    <property type="entry name" value="FReD"/>
    <property type="match status" value="1"/>
</dbReference>
<keyword evidence="4" id="KW-0272">Extracellular matrix</keyword>
<evidence type="ECO:0000256" key="11">
    <source>
        <dbReference type="SAM" id="SignalP"/>
    </source>
</evidence>
<dbReference type="SMART" id="SM00060">
    <property type="entry name" value="FN3"/>
    <property type="match status" value="11"/>
</dbReference>
<dbReference type="Proteomes" id="UP001108240">
    <property type="component" value="Unplaced"/>
</dbReference>
<reference evidence="14" key="1">
    <citation type="submission" date="2025-08" db="UniProtKB">
        <authorList>
            <consortium name="Ensembl"/>
        </authorList>
    </citation>
    <scope>IDENTIFICATION</scope>
</reference>
<feature type="domain" description="Fibronectin type-III" evidence="12">
    <location>
        <begin position="869"/>
        <end position="958"/>
    </location>
</feature>
<evidence type="ECO:0000256" key="2">
    <source>
        <dbReference type="ARBA" id="ARBA00008673"/>
    </source>
</evidence>
<evidence type="ECO:0000313" key="14">
    <source>
        <dbReference type="Ensembl" id="ENSCCRP00000076939.2"/>
    </source>
</evidence>
<dbReference type="InterPro" id="IPR002181">
    <property type="entry name" value="Fibrinogen_a/b/g_C_dom"/>
</dbReference>
<evidence type="ECO:0000259" key="13">
    <source>
        <dbReference type="PROSITE" id="PS51406"/>
    </source>
</evidence>
<name>A0A8C1EH15_CYPCA</name>
<dbReference type="InterPro" id="IPR036116">
    <property type="entry name" value="FN3_sf"/>
</dbReference>
<dbReference type="SMART" id="SM00181">
    <property type="entry name" value="EGF"/>
    <property type="match status" value="13"/>
</dbReference>
<feature type="domain" description="Fibronectin type-III" evidence="12">
    <location>
        <begin position="598"/>
        <end position="688"/>
    </location>
</feature>
<organism evidence="14 15">
    <name type="scientific">Cyprinus carpio carpio</name>
    <dbReference type="NCBI Taxonomy" id="630221"/>
    <lineage>
        <taxon>Eukaryota</taxon>
        <taxon>Metazoa</taxon>
        <taxon>Chordata</taxon>
        <taxon>Craniata</taxon>
        <taxon>Vertebrata</taxon>
        <taxon>Euteleostomi</taxon>
        <taxon>Actinopterygii</taxon>
        <taxon>Neopterygii</taxon>
        <taxon>Teleostei</taxon>
        <taxon>Ostariophysi</taxon>
        <taxon>Cypriniformes</taxon>
        <taxon>Cyprinidae</taxon>
        <taxon>Cyprininae</taxon>
        <taxon>Cyprinus</taxon>
    </lineage>
</organism>
<evidence type="ECO:0000313" key="15">
    <source>
        <dbReference type="Proteomes" id="UP001108240"/>
    </source>
</evidence>
<dbReference type="Gene3D" id="2.60.40.10">
    <property type="entry name" value="Immunoglobulins"/>
    <property type="match status" value="11"/>
</dbReference>
<dbReference type="Pfam" id="PF23106">
    <property type="entry name" value="EGF_Teneurin"/>
    <property type="match status" value="2"/>
</dbReference>
<keyword evidence="9" id="KW-0325">Glycoprotein</keyword>
<protein>
    <submittedName>
        <fullName evidence="14">Tenascin Ca</fullName>
    </submittedName>
</protein>
<dbReference type="Gene3D" id="2.20.25.10">
    <property type="match status" value="1"/>
</dbReference>
<evidence type="ECO:0000256" key="1">
    <source>
        <dbReference type="ARBA" id="ARBA00004498"/>
    </source>
</evidence>
<dbReference type="Pfam" id="PF00041">
    <property type="entry name" value="fn3"/>
    <property type="match status" value="10"/>
</dbReference>
<dbReference type="GO" id="GO:0031175">
    <property type="term" value="P:neuron projection development"/>
    <property type="evidence" value="ECO:0007669"/>
    <property type="project" value="TreeGrafter"/>
</dbReference>
<accession>A0A8C1EH15</accession>
<dbReference type="GeneTree" id="ENSGT00940000155188"/>
<feature type="signal peptide" evidence="11">
    <location>
        <begin position="1"/>
        <end position="22"/>
    </location>
</feature>
<feature type="domain" description="Fibronectin type-III" evidence="12">
    <location>
        <begin position="1540"/>
        <end position="1628"/>
    </location>
</feature>
<feature type="domain" description="Fibronectin type-III" evidence="12">
    <location>
        <begin position="777"/>
        <end position="868"/>
    </location>
</feature>
<comment type="similarity">
    <text evidence="2">Belongs to the tenascin family.</text>
</comment>
<dbReference type="InterPro" id="IPR000742">
    <property type="entry name" value="EGF"/>
</dbReference>
<dbReference type="InterPro" id="IPR013783">
    <property type="entry name" value="Ig-like_fold"/>
</dbReference>
<evidence type="ECO:0000259" key="12">
    <source>
        <dbReference type="PROSITE" id="PS50853"/>
    </source>
</evidence>
<dbReference type="InterPro" id="IPR014716">
    <property type="entry name" value="Fibrinogen_a/b/g_C_1"/>
</dbReference>
<feature type="domain" description="Fibrinogen C-terminal" evidence="13">
    <location>
        <begin position="1626"/>
        <end position="1841"/>
    </location>
</feature>
<feature type="region of interest" description="Disordered" evidence="10">
    <location>
        <begin position="74"/>
        <end position="95"/>
    </location>
</feature>
<evidence type="ECO:0000256" key="5">
    <source>
        <dbReference type="ARBA" id="ARBA00022536"/>
    </source>
</evidence>
<feature type="domain" description="Fibronectin type-III" evidence="12">
    <location>
        <begin position="959"/>
        <end position="1047"/>
    </location>
</feature>
<keyword evidence="7" id="KW-0677">Repeat</keyword>
<feature type="chain" id="PRO_5039913113" evidence="11">
    <location>
        <begin position="23"/>
        <end position="1852"/>
    </location>
</feature>
<keyword evidence="15" id="KW-1185">Reference proteome</keyword>
<evidence type="ECO:0000256" key="10">
    <source>
        <dbReference type="SAM" id="MobiDB-lite"/>
    </source>
</evidence>
<dbReference type="GO" id="GO:0005615">
    <property type="term" value="C:extracellular space"/>
    <property type="evidence" value="ECO:0007669"/>
    <property type="project" value="TreeGrafter"/>
</dbReference>
<dbReference type="GO" id="GO:0030155">
    <property type="term" value="P:regulation of cell adhesion"/>
    <property type="evidence" value="ECO:0007669"/>
    <property type="project" value="TreeGrafter"/>
</dbReference>
<dbReference type="FunFam" id="2.60.40.10:FF:000099">
    <property type="entry name" value="Fibronectin 1"/>
    <property type="match status" value="2"/>
</dbReference>
<dbReference type="Pfam" id="PF25024">
    <property type="entry name" value="EGF_TEN"/>
    <property type="match status" value="2"/>
</dbReference>
<evidence type="ECO:0000256" key="6">
    <source>
        <dbReference type="ARBA" id="ARBA00022729"/>
    </source>
</evidence>
<evidence type="ECO:0000256" key="9">
    <source>
        <dbReference type="ARBA" id="ARBA00023180"/>
    </source>
</evidence>
<dbReference type="CDD" id="cd00063">
    <property type="entry name" value="FN3"/>
    <property type="match status" value="10"/>
</dbReference>
<dbReference type="FunFam" id="2.10.25.10:FF:000001">
    <property type="entry name" value="Tenascin C"/>
    <property type="match status" value="13"/>
</dbReference>